<reference evidence="2" key="1">
    <citation type="journal article" date="2020" name="Stud. Mycol.">
        <title>101 Dothideomycetes genomes: a test case for predicting lifestyles and emergence of pathogens.</title>
        <authorList>
            <person name="Haridas S."/>
            <person name="Albert R."/>
            <person name="Binder M."/>
            <person name="Bloem J."/>
            <person name="Labutti K."/>
            <person name="Salamov A."/>
            <person name="Andreopoulos B."/>
            <person name="Baker S."/>
            <person name="Barry K."/>
            <person name="Bills G."/>
            <person name="Bluhm B."/>
            <person name="Cannon C."/>
            <person name="Castanera R."/>
            <person name="Culley D."/>
            <person name="Daum C."/>
            <person name="Ezra D."/>
            <person name="Gonzalez J."/>
            <person name="Henrissat B."/>
            <person name="Kuo A."/>
            <person name="Liang C."/>
            <person name="Lipzen A."/>
            <person name="Lutzoni F."/>
            <person name="Magnuson J."/>
            <person name="Mondo S."/>
            <person name="Nolan M."/>
            <person name="Ohm R."/>
            <person name="Pangilinan J."/>
            <person name="Park H.-J."/>
            <person name="Ramirez L."/>
            <person name="Alfaro M."/>
            <person name="Sun H."/>
            <person name="Tritt A."/>
            <person name="Yoshinaga Y."/>
            <person name="Zwiers L.-H."/>
            <person name="Turgeon B."/>
            <person name="Goodwin S."/>
            <person name="Spatafora J."/>
            <person name="Crous P."/>
            <person name="Grigoriev I."/>
        </authorList>
    </citation>
    <scope>NUCLEOTIDE SEQUENCE</scope>
    <source>
        <strain evidence="2">CBS 122681</strain>
    </source>
</reference>
<sequence length="318" mass="35033">MAAFPPTQDITAPLTKPMQWPTYMVAATVTVARDWTKLPKEYVSEDAGKLDILNALNYEEAHDTYTWPDFSALGHNFAESMRFRRALVHDVFATLKTGGSIRVVGSPQLSTPNSSTKKRQGSGVCGNEKKRVCPKSEYEALIEQVGTGGNNRSYSTTTTKTPSETDEEEEYWDNEETLSEAMRELIGLSYAEIHPYLRGEKDPHALAMIVYDGLVEHWDGPAADRGSLPDGLEAKLNAWNTAKATAFNPLADPKAFADVWSNDKFLATVMRSLIIRSGASVDEFLAVEKDEDALAGTICDGLIASHYQGRDNSSKVDE</sequence>
<evidence type="ECO:0000313" key="2">
    <source>
        <dbReference type="EMBL" id="KAF2655427.1"/>
    </source>
</evidence>
<dbReference type="EMBL" id="MU004349">
    <property type="protein sequence ID" value="KAF2655427.1"/>
    <property type="molecule type" value="Genomic_DNA"/>
</dbReference>
<evidence type="ECO:0000256" key="1">
    <source>
        <dbReference type="SAM" id="MobiDB-lite"/>
    </source>
</evidence>
<evidence type="ECO:0000313" key="3">
    <source>
        <dbReference type="Proteomes" id="UP000799324"/>
    </source>
</evidence>
<name>A0A6A6T7Y8_9PLEO</name>
<proteinExistence type="predicted"/>
<organism evidence="2 3">
    <name type="scientific">Lophiostoma macrostomum CBS 122681</name>
    <dbReference type="NCBI Taxonomy" id="1314788"/>
    <lineage>
        <taxon>Eukaryota</taxon>
        <taxon>Fungi</taxon>
        <taxon>Dikarya</taxon>
        <taxon>Ascomycota</taxon>
        <taxon>Pezizomycotina</taxon>
        <taxon>Dothideomycetes</taxon>
        <taxon>Pleosporomycetidae</taxon>
        <taxon>Pleosporales</taxon>
        <taxon>Lophiostomataceae</taxon>
        <taxon>Lophiostoma</taxon>
    </lineage>
</organism>
<gene>
    <name evidence="2" type="ORF">K491DRAFT_716241</name>
</gene>
<accession>A0A6A6T7Y8</accession>
<dbReference type="Proteomes" id="UP000799324">
    <property type="component" value="Unassembled WGS sequence"/>
</dbReference>
<dbReference type="AlphaFoldDB" id="A0A6A6T7Y8"/>
<protein>
    <submittedName>
        <fullName evidence="2">Uncharacterized protein</fullName>
    </submittedName>
</protein>
<feature type="region of interest" description="Disordered" evidence="1">
    <location>
        <begin position="104"/>
        <end position="129"/>
    </location>
</feature>
<keyword evidence="3" id="KW-1185">Reference proteome</keyword>
<dbReference type="OrthoDB" id="3735253at2759"/>
<feature type="region of interest" description="Disordered" evidence="1">
    <location>
        <begin position="148"/>
        <end position="170"/>
    </location>
</feature>